<comment type="caution">
    <text evidence="9">The sequence shown here is derived from an EMBL/GenBank/DDBJ whole genome shotgun (WGS) entry which is preliminary data.</text>
</comment>
<evidence type="ECO:0000256" key="6">
    <source>
        <dbReference type="ARBA" id="ARBA00023242"/>
    </source>
</evidence>
<keyword evidence="5" id="KW-0804">Transcription</keyword>
<dbReference type="OrthoDB" id="2269373at2759"/>
<dbReference type="Pfam" id="PF24864">
    <property type="entry name" value="DUF7730"/>
    <property type="match status" value="1"/>
</dbReference>
<dbReference type="InterPro" id="IPR036864">
    <property type="entry name" value="Zn2-C6_fun-type_DNA-bd_sf"/>
</dbReference>
<keyword evidence="2" id="KW-0479">Metal-binding</keyword>
<reference evidence="9" key="2">
    <citation type="journal article" date="2023" name="IMA Fungus">
        <title>Comparative genomic study of the Penicillium genus elucidates a diverse pangenome and 15 lateral gene transfer events.</title>
        <authorList>
            <person name="Petersen C."/>
            <person name="Sorensen T."/>
            <person name="Nielsen M.R."/>
            <person name="Sondergaard T.E."/>
            <person name="Sorensen J.L."/>
            <person name="Fitzpatrick D.A."/>
            <person name="Frisvad J.C."/>
            <person name="Nielsen K.L."/>
        </authorList>
    </citation>
    <scope>NUCLEOTIDE SEQUENCE</scope>
    <source>
        <strain evidence="9">IBT 21917</strain>
    </source>
</reference>
<feature type="compositionally biased region" description="Basic and acidic residues" evidence="7">
    <location>
        <begin position="437"/>
        <end position="453"/>
    </location>
</feature>
<evidence type="ECO:0000256" key="4">
    <source>
        <dbReference type="ARBA" id="ARBA00023125"/>
    </source>
</evidence>
<evidence type="ECO:0000256" key="1">
    <source>
        <dbReference type="ARBA" id="ARBA00004123"/>
    </source>
</evidence>
<feature type="compositionally biased region" description="Polar residues" evidence="7">
    <location>
        <begin position="463"/>
        <end position="474"/>
    </location>
</feature>
<dbReference type="GO" id="GO:0008270">
    <property type="term" value="F:zinc ion binding"/>
    <property type="evidence" value="ECO:0007669"/>
    <property type="project" value="InterPro"/>
</dbReference>
<dbReference type="PANTHER" id="PTHR31001">
    <property type="entry name" value="UNCHARACTERIZED TRANSCRIPTIONAL REGULATORY PROTEIN"/>
    <property type="match status" value="1"/>
</dbReference>
<evidence type="ECO:0000313" key="10">
    <source>
        <dbReference type="Proteomes" id="UP001146351"/>
    </source>
</evidence>
<dbReference type="InterPro" id="IPR050613">
    <property type="entry name" value="Sec_Metabolite_Reg"/>
</dbReference>
<dbReference type="GO" id="GO:0005634">
    <property type="term" value="C:nucleus"/>
    <property type="evidence" value="ECO:0007669"/>
    <property type="project" value="UniProtKB-SubCell"/>
</dbReference>
<dbReference type="InterPro" id="IPR007219">
    <property type="entry name" value="XnlR_reg_dom"/>
</dbReference>
<evidence type="ECO:0000256" key="3">
    <source>
        <dbReference type="ARBA" id="ARBA00023015"/>
    </source>
</evidence>
<evidence type="ECO:0000256" key="2">
    <source>
        <dbReference type="ARBA" id="ARBA00022723"/>
    </source>
</evidence>
<keyword evidence="10" id="KW-1185">Reference proteome</keyword>
<dbReference type="Proteomes" id="UP001146351">
    <property type="component" value="Unassembled WGS sequence"/>
</dbReference>
<dbReference type="Pfam" id="PF04082">
    <property type="entry name" value="Fungal_trans"/>
    <property type="match status" value="1"/>
</dbReference>
<reference evidence="9" key="1">
    <citation type="submission" date="2022-11" db="EMBL/GenBank/DDBJ databases">
        <authorList>
            <person name="Petersen C."/>
        </authorList>
    </citation>
    <scope>NUCLEOTIDE SEQUENCE</scope>
    <source>
        <strain evidence="9">IBT 21917</strain>
    </source>
</reference>
<dbReference type="InterPro" id="IPR056632">
    <property type="entry name" value="DUF7730"/>
</dbReference>
<evidence type="ECO:0000259" key="8">
    <source>
        <dbReference type="PROSITE" id="PS50048"/>
    </source>
</evidence>
<dbReference type="EMBL" id="JAPQKO010000001">
    <property type="protein sequence ID" value="KAJ5183961.1"/>
    <property type="molecule type" value="Genomic_DNA"/>
</dbReference>
<sequence length="1042" mass="120439">MAPKLFSRIFKRKREPPKPRLPSECSPLSIGISDSTCEINGDIFNRWKLPIPSPEQRVRKIGARDRNPQEQSIFFRLPAEIRTLIYLELMGDRRVHIRYVWKKPSPFGPQPIRGGPRWDWWHCVCDESNAFPKDCCFDHCGDWECEEEFKRKNPKINGVEWLRSCQIGYEEAVEVLYKTNVFAMKRALDTPFLLSRLIPPSCSSKIKSMDISLPIDPRGRGYNEDDWGSTYNAFFDLFNQTFHSVHRLRLELRMPPYEVCSDYFNEEWLEVLLGPFDRLSNGREWTQLQLCAPLDWRQRFEEFKEPMPYQAQWELTETMWTDRKPRDPLIPSIIDITDHAIKHCCLRGWVITNAMSSQAQSSSDHRPKPPRVLACALCQQRKVKCDRKVPCVHCVKLQVECVPVTNPRPRRRRFPERELLDRLRRYEGLLRQNKIEFDPLHKDEKQQDDRNESVDCQPPCAEVNSSRIASSELRTPQEPKTEPFGMPWDTDEDMRDTLIKNAWTKSYPNDNPVLFGARSEAIDISAAHPEPVHIFRLWQIYLNNVDPLLKVTHAPSLQPRILEAASNITSIDPTLEALMFSIYCASILSLAVDECLSIFGLGKEDLLAKYQFACQHALLNCGFLRSESRESLTALYLFLVSMYPGMDPRSLSSMLGIAMRIAQRIGIDDESSINRHSIFEAEMRRRLWWSLMLFDTRIGEVAAFKPTSLIPTWGCSVPWNLSDTDLRTEMKERPPQGQVTEAIFVVVRCHLADFLRHAPFHLDFTNPALKPIAKDETDLIIMEKRIEEDFLVFCDPENALHFMTMWSARGQISKCHLMRHYSKYSSSAAYQTQAHRDTIIFHALRMLECDTKMMTSPLTKGYRWFLQYYFPFPAYIFLLQELKFRPIDEQFQRAWEMMGDNCEARFSSAPLVQTPIFRMFAKVVLQAWDALEEIHRGSKTALTQPRMVSSIKNHMAETTQNEANDAVEQPSSVLPTAMSDFLTPPGFSLGSDNLMFGLGASTSLAVPDPGLFPVPGQPSSTAEMNHLNWVSMVWGLHQGRGW</sequence>
<protein>
    <recommendedName>
        <fullName evidence="8">Zn(2)-C6 fungal-type domain-containing protein</fullName>
    </recommendedName>
</protein>
<evidence type="ECO:0000256" key="7">
    <source>
        <dbReference type="SAM" id="MobiDB-lite"/>
    </source>
</evidence>
<proteinExistence type="predicted"/>
<accession>A0A9W9IY12</accession>
<feature type="domain" description="Zn(2)-C6 fungal-type" evidence="8">
    <location>
        <begin position="374"/>
        <end position="402"/>
    </location>
</feature>
<dbReference type="SUPFAM" id="SSF57701">
    <property type="entry name" value="Zn2/Cys6 DNA-binding domain"/>
    <property type="match status" value="1"/>
</dbReference>
<dbReference type="GO" id="GO:0003677">
    <property type="term" value="F:DNA binding"/>
    <property type="evidence" value="ECO:0007669"/>
    <property type="project" value="UniProtKB-KW"/>
</dbReference>
<comment type="subcellular location">
    <subcellularLocation>
        <location evidence="1">Nucleus</location>
    </subcellularLocation>
</comment>
<dbReference type="PROSITE" id="PS50048">
    <property type="entry name" value="ZN2_CY6_FUNGAL_2"/>
    <property type="match status" value="1"/>
</dbReference>
<keyword evidence="3" id="KW-0805">Transcription regulation</keyword>
<feature type="region of interest" description="Disordered" evidence="7">
    <location>
        <begin position="437"/>
        <end position="490"/>
    </location>
</feature>
<evidence type="ECO:0000313" key="9">
    <source>
        <dbReference type="EMBL" id="KAJ5183961.1"/>
    </source>
</evidence>
<dbReference type="AlphaFoldDB" id="A0A9W9IY12"/>
<dbReference type="InterPro" id="IPR001138">
    <property type="entry name" value="Zn2Cys6_DnaBD"/>
</dbReference>
<name>A0A9W9IY12_9EURO</name>
<dbReference type="SMART" id="SM00066">
    <property type="entry name" value="GAL4"/>
    <property type="match status" value="1"/>
</dbReference>
<gene>
    <name evidence="9" type="ORF">N7492_001577</name>
</gene>
<keyword evidence="6" id="KW-0539">Nucleus</keyword>
<evidence type="ECO:0000256" key="5">
    <source>
        <dbReference type="ARBA" id="ARBA00023163"/>
    </source>
</evidence>
<keyword evidence="4" id="KW-0238">DNA-binding</keyword>
<dbReference type="GO" id="GO:0000981">
    <property type="term" value="F:DNA-binding transcription factor activity, RNA polymerase II-specific"/>
    <property type="evidence" value="ECO:0007669"/>
    <property type="project" value="InterPro"/>
</dbReference>
<dbReference type="Gene3D" id="4.10.240.10">
    <property type="entry name" value="Zn(2)-C6 fungal-type DNA-binding domain"/>
    <property type="match status" value="1"/>
</dbReference>
<dbReference type="CDD" id="cd00067">
    <property type="entry name" value="GAL4"/>
    <property type="match status" value="1"/>
</dbReference>
<dbReference type="GO" id="GO:0006351">
    <property type="term" value="P:DNA-templated transcription"/>
    <property type="evidence" value="ECO:0007669"/>
    <property type="project" value="InterPro"/>
</dbReference>
<dbReference type="SMART" id="SM00906">
    <property type="entry name" value="Fungal_trans"/>
    <property type="match status" value="1"/>
</dbReference>
<dbReference type="Pfam" id="PF00172">
    <property type="entry name" value="Zn_clus"/>
    <property type="match status" value="1"/>
</dbReference>
<dbReference type="CDD" id="cd12148">
    <property type="entry name" value="fungal_TF_MHR"/>
    <property type="match status" value="1"/>
</dbReference>
<dbReference type="PANTHER" id="PTHR31001:SF45">
    <property type="entry name" value="ZN(II)2CYS6 TRANSCRIPTION FACTOR (EUROFUNG)"/>
    <property type="match status" value="1"/>
</dbReference>
<organism evidence="9 10">
    <name type="scientific">Penicillium capsulatum</name>
    <dbReference type="NCBI Taxonomy" id="69766"/>
    <lineage>
        <taxon>Eukaryota</taxon>
        <taxon>Fungi</taxon>
        <taxon>Dikarya</taxon>
        <taxon>Ascomycota</taxon>
        <taxon>Pezizomycotina</taxon>
        <taxon>Eurotiomycetes</taxon>
        <taxon>Eurotiomycetidae</taxon>
        <taxon>Eurotiales</taxon>
        <taxon>Aspergillaceae</taxon>
        <taxon>Penicillium</taxon>
    </lineage>
</organism>